<dbReference type="OrthoDB" id="6636899at2"/>
<dbReference type="RefSeq" id="WP_162218385.1">
    <property type="nucleotide sequence ID" value="NZ_JAAEHK010000009.1"/>
</dbReference>
<proteinExistence type="predicted"/>
<protein>
    <submittedName>
        <fullName evidence="1">Transcriptional regulator</fullName>
    </submittedName>
</protein>
<organism evidence="1 2">
    <name type="scientific">Vreelandella alkaliphila</name>
    <dbReference type="NCBI Taxonomy" id="272774"/>
    <lineage>
        <taxon>Bacteria</taxon>
        <taxon>Pseudomonadati</taxon>
        <taxon>Pseudomonadota</taxon>
        <taxon>Gammaproteobacteria</taxon>
        <taxon>Oceanospirillales</taxon>
        <taxon>Halomonadaceae</taxon>
        <taxon>Vreelandella</taxon>
    </lineage>
</organism>
<sequence length="82" mass="9205">MTDQPLGPKQLEEIGTALYGERWQSDMARALGIKDSRRIRAFMSEERSIPPGIWHELAALLRTRGKAALELADQLDSNIKAD</sequence>
<dbReference type="Proteomes" id="UP000480312">
    <property type="component" value="Unassembled WGS sequence"/>
</dbReference>
<evidence type="ECO:0000313" key="2">
    <source>
        <dbReference type="Proteomes" id="UP000480312"/>
    </source>
</evidence>
<evidence type="ECO:0000313" key="1">
    <source>
        <dbReference type="EMBL" id="NDL70493.1"/>
    </source>
</evidence>
<gene>
    <name evidence="1" type="ORF">GPL32_08215</name>
</gene>
<reference evidence="1 2" key="1">
    <citation type="submission" date="2020-01" db="EMBL/GenBank/DDBJ databases">
        <title>Whole genome sequencing of Halomonas alkaliphila strain LS44.</title>
        <authorList>
            <person name="Kumar S."/>
            <person name="Paul D."/>
            <person name="Shouche Y."/>
            <person name="Suryavanshi M.V."/>
        </authorList>
    </citation>
    <scope>NUCLEOTIDE SEQUENCE [LARGE SCALE GENOMIC DNA]</scope>
    <source>
        <strain evidence="1 2">LS44</strain>
    </source>
</reference>
<dbReference type="AlphaFoldDB" id="A0A7C9P115"/>
<accession>A0A7C9P115</accession>
<dbReference type="EMBL" id="JAAEHK010000009">
    <property type="protein sequence ID" value="NDL70493.1"/>
    <property type="molecule type" value="Genomic_DNA"/>
</dbReference>
<comment type="caution">
    <text evidence="1">The sequence shown here is derived from an EMBL/GenBank/DDBJ whole genome shotgun (WGS) entry which is preliminary data.</text>
</comment>
<name>A0A7C9P115_9GAMM</name>